<sequence>MLTLIIILAIAISAYTGYRRGLVIQGIRLIGYIITFILSTQYYDKLAGFVEMIVPFPALKPDSTFAIYSQEASLNMDLAKAFYGVVTFLLIALVGWLVTNFLASLFRPLQYYNLWNLANGISGAIINTLVTYVVIYFILFALSLIPIEFIQQQFVNNPIAYWIVSQTPFLSSFVSNLWLNINPF</sequence>
<name>E4KM79_9LACT</name>
<comment type="subcellular location">
    <subcellularLocation>
        <location evidence="1">Membrane</location>
        <topology evidence="1">Multi-pass membrane protein</topology>
    </subcellularLocation>
</comment>
<dbReference type="GO" id="GO:0016020">
    <property type="term" value="C:membrane"/>
    <property type="evidence" value="ECO:0007669"/>
    <property type="project" value="UniProtKB-SubCell"/>
</dbReference>
<dbReference type="RefSeq" id="WP_006417505.1">
    <property type="nucleotide sequence ID" value="NZ_AENN01000001.1"/>
</dbReference>
<proteinExistence type="predicted"/>
<dbReference type="OrthoDB" id="1809613at2"/>
<evidence type="ECO:0000256" key="2">
    <source>
        <dbReference type="ARBA" id="ARBA00022692"/>
    </source>
</evidence>
<dbReference type="EMBL" id="AENN01000001">
    <property type="protein sequence ID" value="EFR32022.1"/>
    <property type="molecule type" value="Genomic_DNA"/>
</dbReference>
<feature type="transmembrane region" description="Helical" evidence="5">
    <location>
        <begin position="24"/>
        <end position="43"/>
    </location>
</feature>
<gene>
    <name evidence="6" type="primary">cvpA</name>
    <name evidence="6" type="ORF">HMPREF9257_1065</name>
</gene>
<evidence type="ECO:0000256" key="1">
    <source>
        <dbReference type="ARBA" id="ARBA00004141"/>
    </source>
</evidence>
<keyword evidence="7" id="KW-1185">Reference proteome</keyword>
<dbReference type="PANTHER" id="PTHR37306">
    <property type="entry name" value="COLICIN V PRODUCTION PROTEIN"/>
    <property type="match status" value="1"/>
</dbReference>
<dbReference type="AlphaFoldDB" id="E4KM79"/>
<dbReference type="STRING" id="908337.HMPREF9257_1065"/>
<keyword evidence="3 5" id="KW-1133">Transmembrane helix</keyword>
<evidence type="ECO:0000256" key="4">
    <source>
        <dbReference type="ARBA" id="ARBA00023136"/>
    </source>
</evidence>
<dbReference type="GO" id="GO:0009403">
    <property type="term" value="P:toxin biosynthetic process"/>
    <property type="evidence" value="ECO:0007669"/>
    <property type="project" value="InterPro"/>
</dbReference>
<feature type="transmembrane region" description="Helical" evidence="5">
    <location>
        <begin position="81"/>
        <end position="103"/>
    </location>
</feature>
<keyword evidence="4 5" id="KW-0472">Membrane</keyword>
<feature type="transmembrane region" description="Helical" evidence="5">
    <location>
        <begin position="159"/>
        <end position="179"/>
    </location>
</feature>
<evidence type="ECO:0000313" key="6">
    <source>
        <dbReference type="EMBL" id="EFR32022.1"/>
    </source>
</evidence>
<evidence type="ECO:0000313" key="7">
    <source>
        <dbReference type="Proteomes" id="UP000005990"/>
    </source>
</evidence>
<reference evidence="6 7" key="1">
    <citation type="submission" date="2010-10" db="EMBL/GenBank/DDBJ databases">
        <authorList>
            <person name="Durkin A.S."/>
            <person name="Madupu R."/>
            <person name="Torralba M."/>
            <person name="Gillis M."/>
            <person name="Methe B."/>
            <person name="Sutton G."/>
            <person name="Nelson K.E."/>
        </authorList>
    </citation>
    <scope>NUCLEOTIDE SEQUENCE [LARGE SCALE GENOMIC DNA]</scope>
    <source>
        <strain evidence="6 7">ACS-139-V-Col8</strain>
    </source>
</reference>
<feature type="transmembrane region" description="Helical" evidence="5">
    <location>
        <begin position="123"/>
        <end position="147"/>
    </location>
</feature>
<dbReference type="eggNOG" id="COG1286">
    <property type="taxonomic scope" value="Bacteria"/>
</dbReference>
<keyword evidence="2 5" id="KW-0812">Transmembrane</keyword>
<dbReference type="Pfam" id="PF02674">
    <property type="entry name" value="Colicin_V"/>
    <property type="match status" value="1"/>
</dbReference>
<dbReference type="PANTHER" id="PTHR37306:SF1">
    <property type="entry name" value="COLICIN V PRODUCTION PROTEIN"/>
    <property type="match status" value="1"/>
</dbReference>
<protein>
    <submittedName>
        <fullName evidence="6">CvpA family protein</fullName>
    </submittedName>
</protein>
<organism evidence="6 7">
    <name type="scientific">Eremococcus coleocola ACS-139-V-Col8</name>
    <dbReference type="NCBI Taxonomy" id="908337"/>
    <lineage>
        <taxon>Bacteria</taxon>
        <taxon>Bacillati</taxon>
        <taxon>Bacillota</taxon>
        <taxon>Bacilli</taxon>
        <taxon>Lactobacillales</taxon>
        <taxon>Aerococcaceae</taxon>
        <taxon>Eremococcus</taxon>
    </lineage>
</organism>
<evidence type="ECO:0000256" key="5">
    <source>
        <dbReference type="SAM" id="Phobius"/>
    </source>
</evidence>
<dbReference type="Proteomes" id="UP000005990">
    <property type="component" value="Unassembled WGS sequence"/>
</dbReference>
<dbReference type="InterPro" id="IPR003825">
    <property type="entry name" value="Colicin-V_CvpA"/>
</dbReference>
<comment type="caution">
    <text evidence="6">The sequence shown here is derived from an EMBL/GenBank/DDBJ whole genome shotgun (WGS) entry which is preliminary data.</text>
</comment>
<evidence type="ECO:0000256" key="3">
    <source>
        <dbReference type="ARBA" id="ARBA00022989"/>
    </source>
</evidence>
<accession>E4KM79</accession>